<dbReference type="AlphaFoldDB" id="A0A6A3LK36"/>
<dbReference type="InterPro" id="IPR040442">
    <property type="entry name" value="Pyrv_kinase-like_dom_sf"/>
</dbReference>
<organism evidence="2 4">
    <name type="scientific">Phytophthora rubi</name>
    <dbReference type="NCBI Taxonomy" id="129364"/>
    <lineage>
        <taxon>Eukaryota</taxon>
        <taxon>Sar</taxon>
        <taxon>Stramenopiles</taxon>
        <taxon>Oomycota</taxon>
        <taxon>Peronosporomycetes</taxon>
        <taxon>Peronosporales</taxon>
        <taxon>Peronosporaceae</taxon>
        <taxon>Phytophthora</taxon>
    </lineage>
</organism>
<evidence type="ECO:0000313" key="2">
    <source>
        <dbReference type="EMBL" id="KAE9016203.1"/>
    </source>
</evidence>
<accession>A0A6A3LK36</accession>
<protein>
    <submittedName>
        <fullName evidence="2">Uncharacterized protein</fullName>
    </submittedName>
</protein>
<dbReference type="EMBL" id="QXFT01001212">
    <property type="protein sequence ID" value="KAE9325278.1"/>
    <property type="molecule type" value="Genomic_DNA"/>
</dbReference>
<dbReference type="Proteomes" id="UP000429607">
    <property type="component" value="Unassembled WGS sequence"/>
</dbReference>
<dbReference type="Gene3D" id="3.20.20.60">
    <property type="entry name" value="Phosphoenolpyruvate-binding domains"/>
    <property type="match status" value="1"/>
</dbReference>
<keyword evidence="5" id="KW-1185">Reference proteome</keyword>
<name>A0A6A3LK36_9STRA</name>
<evidence type="ECO:0000313" key="4">
    <source>
        <dbReference type="Proteomes" id="UP000429607"/>
    </source>
</evidence>
<proteinExistence type="predicted"/>
<dbReference type="EMBL" id="QXFV01001069">
    <property type="protein sequence ID" value="KAE9016203.1"/>
    <property type="molecule type" value="Genomic_DNA"/>
</dbReference>
<reference evidence="2 4" key="1">
    <citation type="submission" date="2018-09" db="EMBL/GenBank/DDBJ databases">
        <title>Genomic investigation of the strawberry pathogen Phytophthora fragariae indicates pathogenicity is determined by transcriptional variation in three key races.</title>
        <authorList>
            <person name="Adams T.M."/>
            <person name="Armitage A.D."/>
            <person name="Sobczyk M.K."/>
            <person name="Bates H.J."/>
            <person name="Dunwell J.M."/>
            <person name="Nellist C.F."/>
            <person name="Harrison R.J."/>
        </authorList>
    </citation>
    <scope>NUCLEOTIDE SEQUENCE [LARGE SCALE GENOMIC DNA]</scope>
    <source>
        <strain evidence="2 4">SCRP249</strain>
        <strain evidence="3 5">SCRP333</strain>
    </source>
</reference>
<evidence type="ECO:0000313" key="5">
    <source>
        <dbReference type="Proteomes" id="UP000434957"/>
    </source>
</evidence>
<feature type="region of interest" description="Disordered" evidence="1">
    <location>
        <begin position="36"/>
        <end position="55"/>
    </location>
</feature>
<dbReference type="InterPro" id="IPR036637">
    <property type="entry name" value="Phosphohistidine_dom_sf"/>
</dbReference>
<sequence length="110" mass="12043">MTSHAVAVARGWGKPYVRDCSTLPSDANSKLMRVRTTSGRGTGEGCHKRRPVKSVDTHRQMKVFTNADTPEDIRDARARDAQAHDVQRVGLTRTESCARPSTATLMAPPP</sequence>
<gene>
    <name evidence="2" type="ORF">PR001_g14714</name>
    <name evidence="3" type="ORF">PR003_g16518</name>
</gene>
<dbReference type="SUPFAM" id="SSF52009">
    <property type="entry name" value="Phosphohistidine domain"/>
    <property type="match status" value="1"/>
</dbReference>
<dbReference type="GO" id="GO:0016772">
    <property type="term" value="F:transferase activity, transferring phosphorus-containing groups"/>
    <property type="evidence" value="ECO:0007669"/>
    <property type="project" value="InterPro"/>
</dbReference>
<evidence type="ECO:0000313" key="3">
    <source>
        <dbReference type="EMBL" id="KAE9325278.1"/>
    </source>
</evidence>
<dbReference type="Proteomes" id="UP000434957">
    <property type="component" value="Unassembled WGS sequence"/>
</dbReference>
<comment type="caution">
    <text evidence="2">The sequence shown here is derived from an EMBL/GenBank/DDBJ whole genome shotgun (WGS) entry which is preliminary data.</text>
</comment>
<evidence type="ECO:0000256" key="1">
    <source>
        <dbReference type="SAM" id="MobiDB-lite"/>
    </source>
</evidence>
<dbReference type="Gene3D" id="3.50.30.10">
    <property type="entry name" value="Phosphohistidine domain"/>
    <property type="match status" value="1"/>
</dbReference>